<dbReference type="InterPro" id="IPR010463">
    <property type="entry name" value="DUF1057"/>
</dbReference>
<protein>
    <recommendedName>
        <fullName evidence="3">AB hydrolase-1 domain-containing protein</fullName>
    </recommendedName>
</protein>
<comment type="caution">
    <text evidence="1">The sequence shown here is derived from an EMBL/GenBank/DDBJ whole genome shotgun (WGS) entry which is preliminary data.</text>
</comment>
<accession>A0A6G0WE53</accession>
<evidence type="ECO:0008006" key="3">
    <source>
        <dbReference type="Google" id="ProtNLM"/>
    </source>
</evidence>
<dbReference type="AlphaFoldDB" id="A0A6G0WE53"/>
<dbReference type="VEuPathDB" id="FungiDB:AeMF1_001883"/>
<dbReference type="EMBL" id="VJMJ01000232">
    <property type="protein sequence ID" value="KAF0725796.1"/>
    <property type="molecule type" value="Genomic_DNA"/>
</dbReference>
<gene>
    <name evidence="1" type="ORF">Ae201684_015761</name>
</gene>
<dbReference type="InterPro" id="IPR029058">
    <property type="entry name" value="AB_hydrolase_fold"/>
</dbReference>
<dbReference type="Pfam" id="PF06342">
    <property type="entry name" value="DUF1057"/>
    <property type="match status" value="1"/>
</dbReference>
<evidence type="ECO:0000313" key="1">
    <source>
        <dbReference type="EMBL" id="KAF0725796.1"/>
    </source>
</evidence>
<sequence length="310" mass="33877">MIKLLDSPSSMGRMVAPFVRQHRSLLKAWTMQSTRRFSSTSSHRSFDLANGVPLHYTQYGPQDAPSSVVLVHGAPGSHNDFKYLAPLLVNESLNVIAFDLPGNGRTSADAAGGTYGLTERAMANAVVEALDGLQIQSSIILGHSFGGHTAMRIASTAPSARGLALLTSVGLRPHNALRRSPLQFLGQYLQQPSAMRSLIVLLNKWLYLYSFKFPKKTPTDDFTFALQRIGSTNFQDIQSVVAQVAAKNLPTFLALAEDDAFIEPAIIHELGQALPPGVRIEYPTGGHNIQKTRVKELAPALQEWIQQILH</sequence>
<keyword evidence="2" id="KW-1185">Reference proteome</keyword>
<evidence type="ECO:0000313" key="2">
    <source>
        <dbReference type="Proteomes" id="UP000481153"/>
    </source>
</evidence>
<proteinExistence type="predicted"/>
<dbReference type="Proteomes" id="UP000481153">
    <property type="component" value="Unassembled WGS sequence"/>
</dbReference>
<reference evidence="1 2" key="1">
    <citation type="submission" date="2019-07" db="EMBL/GenBank/DDBJ databases">
        <title>Genomics analysis of Aphanomyces spp. identifies a new class of oomycete effector associated with host adaptation.</title>
        <authorList>
            <person name="Gaulin E."/>
        </authorList>
    </citation>
    <scope>NUCLEOTIDE SEQUENCE [LARGE SCALE GENOMIC DNA]</scope>
    <source>
        <strain evidence="1 2">ATCC 201684</strain>
    </source>
</reference>
<dbReference type="SUPFAM" id="SSF53474">
    <property type="entry name" value="alpha/beta-Hydrolases"/>
    <property type="match status" value="1"/>
</dbReference>
<dbReference type="PANTHER" id="PTHR47533">
    <property type="entry name" value="PROTEIN CBG21859"/>
    <property type="match status" value="1"/>
</dbReference>
<organism evidence="1 2">
    <name type="scientific">Aphanomyces euteiches</name>
    <dbReference type="NCBI Taxonomy" id="100861"/>
    <lineage>
        <taxon>Eukaryota</taxon>
        <taxon>Sar</taxon>
        <taxon>Stramenopiles</taxon>
        <taxon>Oomycota</taxon>
        <taxon>Saprolegniomycetes</taxon>
        <taxon>Saprolegniales</taxon>
        <taxon>Verrucalvaceae</taxon>
        <taxon>Aphanomyces</taxon>
    </lineage>
</organism>
<name>A0A6G0WE53_9STRA</name>
<dbReference type="PANTHER" id="PTHR47533:SF4">
    <property type="entry name" value="AB HYDROLASE-1 DOMAIN-CONTAINING PROTEIN"/>
    <property type="match status" value="1"/>
</dbReference>
<dbReference type="Gene3D" id="3.40.50.1820">
    <property type="entry name" value="alpha/beta hydrolase"/>
    <property type="match status" value="1"/>
</dbReference>